<evidence type="ECO:0000313" key="6">
    <source>
        <dbReference type="EMBL" id="QVP51834.1"/>
    </source>
</evidence>
<proteinExistence type="predicted"/>
<dbReference type="EMBL" id="AAIVAV010000012">
    <property type="protein sequence ID" value="ECI4010122.1"/>
    <property type="molecule type" value="Genomic_DNA"/>
</dbReference>
<reference evidence="7" key="4">
    <citation type="submission" date="2021-07" db="EMBL/GenBank/DDBJ databases">
        <title>Whole-Genome Sequences of non-enterica strains of Salmonella enterica isolated from poultry houses.</title>
        <authorList>
            <person name="Lamas A."/>
            <person name="Regal P."/>
            <person name="Miranda J.M."/>
            <person name="Vazquez B."/>
            <person name="Cepeda A."/>
            <person name="Franco C.M."/>
        </authorList>
    </citation>
    <scope>NUCLEOTIDE SEQUENCE</scope>
    <source>
        <strain evidence="7">LHICA_SA2</strain>
    </source>
</reference>
<feature type="domain" description="Fimbrial-type adhesion" evidence="2">
    <location>
        <begin position="31"/>
        <end position="177"/>
    </location>
</feature>
<dbReference type="EMBL" id="CP074596">
    <property type="protein sequence ID" value="QVP51834.1"/>
    <property type="molecule type" value="Genomic_DNA"/>
</dbReference>
<dbReference type="EMBL" id="CP079837">
    <property type="protein sequence ID" value="QXX26662.1"/>
    <property type="molecule type" value="Genomic_DNA"/>
</dbReference>
<feature type="chain" id="PRO_5035555736" evidence="1">
    <location>
        <begin position="23"/>
        <end position="180"/>
    </location>
</feature>
<dbReference type="InterPro" id="IPR036937">
    <property type="entry name" value="Adhesion_dom_fimbrial_sf"/>
</dbReference>
<dbReference type="PANTHER" id="PTHR33420:SF32">
    <property type="entry name" value="FIMBRIAL-LIKE PROTEIN"/>
    <property type="match status" value="1"/>
</dbReference>
<dbReference type="PANTHER" id="PTHR33420">
    <property type="entry name" value="FIMBRIAL SUBUNIT ELFA-RELATED"/>
    <property type="match status" value="1"/>
</dbReference>
<feature type="signal peptide" evidence="1">
    <location>
        <begin position="1"/>
        <end position="22"/>
    </location>
</feature>
<dbReference type="SUPFAM" id="SSF49401">
    <property type="entry name" value="Bacterial adhesins"/>
    <property type="match status" value="1"/>
</dbReference>
<evidence type="ECO:0000256" key="1">
    <source>
        <dbReference type="SAM" id="SignalP"/>
    </source>
</evidence>
<accession>A0A344R0E0</accession>
<reference evidence="6" key="3">
    <citation type="submission" date="2021-05" db="EMBL/GenBank/DDBJ databases">
        <title>Whole genome PacBio Sequel sequence of Salmonella enterica subsp. enterica.</title>
        <authorList>
            <person name="Hoffmann M."/>
            <person name="Balkey M."/>
            <person name="Luo Y."/>
        </authorList>
    </citation>
    <scope>NUCLEOTIDE SEQUENCE</scope>
    <source>
        <strain evidence="6">CFSAN001015</strain>
    </source>
</reference>
<gene>
    <name evidence="6" type="primary">yehD</name>
    <name evidence="6" type="ORF">AIT66_08090</name>
    <name evidence="4" type="ORF">DN310_12470</name>
    <name evidence="5" type="ORF">DNU24_20835</name>
    <name evidence="3" type="ORF">DPA05_24995</name>
    <name evidence="7" type="ORF">JMJ84_07540</name>
</gene>
<accession>A0A3W1EDA1</accession>
<dbReference type="Proteomes" id="UP000839852">
    <property type="component" value="Unassembled WGS sequence"/>
</dbReference>
<dbReference type="GO" id="GO:0043709">
    <property type="term" value="P:cell adhesion involved in single-species biofilm formation"/>
    <property type="evidence" value="ECO:0007669"/>
    <property type="project" value="TreeGrafter"/>
</dbReference>
<dbReference type="NCBIfam" id="NF011766">
    <property type="entry name" value="PRK15220.1"/>
    <property type="match status" value="1"/>
</dbReference>
<name>A0A344R0E0_SALER</name>
<dbReference type="GO" id="GO:0009289">
    <property type="term" value="C:pilus"/>
    <property type="evidence" value="ECO:0007669"/>
    <property type="project" value="InterPro"/>
</dbReference>
<keyword evidence="1" id="KW-0732">Signal</keyword>
<dbReference type="Proteomes" id="UP000839598">
    <property type="component" value="Unassembled WGS sequence"/>
</dbReference>
<sequence length="180" mass="18824">MKRSLIAASVLSAVFMSAGAFAADTDSGILNINGKVTGTSCQFVDGATEATITLSSIPDSLFNEVDVGNDVTYGEGRASTPLQIKCANASNVKVFISANDVDNNDIIIPTIGLDTGVGFKLFHNNKSIAKSGSEGIPLSDFPEADDDVYKLDLAARYAKRTMAVTPGDVNATVTLKVVQE</sequence>
<dbReference type="EMBL" id="AAIIOQ010000053">
    <property type="protein sequence ID" value="ECE6362842.1"/>
    <property type="molecule type" value="Genomic_DNA"/>
</dbReference>
<dbReference type="InterPro" id="IPR050263">
    <property type="entry name" value="Bact_Fimbrial_Adh_Pro"/>
</dbReference>
<evidence type="ECO:0000313" key="5">
    <source>
        <dbReference type="EMBL" id="ECJ4508066.1"/>
    </source>
</evidence>
<reference evidence="6" key="2">
    <citation type="submission" date="2018-07" db="EMBL/GenBank/DDBJ databases">
        <authorList>
            <consortium name="GenomeTrakr network: Whole genome sequencing for foodborne pathogen traceback"/>
        </authorList>
    </citation>
    <scope>NUCLEOTIDE SEQUENCE</scope>
    <source>
        <strain evidence="6">CFSAN001015</strain>
    </source>
</reference>
<dbReference type="Proteomes" id="UP000839747">
    <property type="component" value="Unassembled WGS sequence"/>
</dbReference>
<dbReference type="InterPro" id="IPR008966">
    <property type="entry name" value="Adhesion_dom_sf"/>
</dbReference>
<dbReference type="AlphaFoldDB" id="A0A344R0E0"/>
<protein>
    <submittedName>
        <fullName evidence="5 6">Fimbrial protein</fullName>
    </submittedName>
</protein>
<dbReference type="Gene3D" id="2.60.40.1090">
    <property type="entry name" value="Fimbrial-type adhesion domain"/>
    <property type="match status" value="1"/>
</dbReference>
<evidence type="ECO:0000313" key="3">
    <source>
        <dbReference type="EMBL" id="ECE6362842.1"/>
    </source>
</evidence>
<dbReference type="EMBL" id="AAIYKG010000028">
    <property type="protein sequence ID" value="ECJ4508066.1"/>
    <property type="molecule type" value="Genomic_DNA"/>
</dbReference>
<dbReference type="Pfam" id="PF00419">
    <property type="entry name" value="Fimbrial"/>
    <property type="match status" value="1"/>
</dbReference>
<evidence type="ECO:0000313" key="7">
    <source>
        <dbReference type="EMBL" id="QXX26662.1"/>
    </source>
</evidence>
<reference evidence="5" key="1">
    <citation type="submission" date="2018-06" db="EMBL/GenBank/DDBJ databases">
        <authorList>
            <person name="Ashton P.M."/>
            <person name="Dallman T."/>
            <person name="Nair S."/>
            <person name="De Pinna E."/>
            <person name="Peters T."/>
            <person name="Grant K."/>
        </authorList>
    </citation>
    <scope>NUCLEOTIDE SEQUENCE [LARGE SCALE GENOMIC DNA]</scope>
    <source>
        <strain evidence="4">275803</strain>
        <strain evidence="5">318584</strain>
        <strain evidence="3">319688</strain>
    </source>
</reference>
<organism evidence="5">
    <name type="scientific">Salmonella enterica subsp. salamae</name>
    <dbReference type="NCBI Taxonomy" id="59202"/>
    <lineage>
        <taxon>Bacteria</taxon>
        <taxon>Pseudomonadati</taxon>
        <taxon>Pseudomonadota</taxon>
        <taxon>Gammaproteobacteria</taxon>
        <taxon>Enterobacterales</taxon>
        <taxon>Enterobacteriaceae</taxon>
        <taxon>Salmonella</taxon>
    </lineage>
</organism>
<evidence type="ECO:0000313" key="4">
    <source>
        <dbReference type="EMBL" id="ECI4010122.1"/>
    </source>
</evidence>
<evidence type="ECO:0000259" key="2">
    <source>
        <dbReference type="Pfam" id="PF00419"/>
    </source>
</evidence>
<dbReference type="InterPro" id="IPR000259">
    <property type="entry name" value="Adhesion_dom_fimbrial"/>
</dbReference>